<sequence>MTVPILWNFFMQRFIPAYVQARPIMGMTPLDPISIPNLDDPREQEKVKSCSSKTHQKEMIESAIKQWKLARNEAMNLKKEWASKKKDGETQVISLEQSQYELHNPYHPYPSYPYYPTVNNTSQGLYPYPLMSNDLHNPFPYSLVSQTPYFAST</sequence>
<evidence type="ECO:0000313" key="1">
    <source>
        <dbReference type="EMBL" id="EOY31466.1"/>
    </source>
</evidence>
<accession>A0A061GPL0</accession>
<keyword evidence="2" id="KW-1185">Reference proteome</keyword>
<dbReference type="HOGENOM" id="CLU_1716545_0_0_1"/>
<reference evidence="1 2" key="1">
    <citation type="journal article" date="2013" name="Genome Biol.">
        <title>The genome sequence of the most widely cultivated cacao type and its use to identify candidate genes regulating pod color.</title>
        <authorList>
            <person name="Motamayor J.C."/>
            <person name="Mockaitis K."/>
            <person name="Schmutz J."/>
            <person name="Haiminen N."/>
            <person name="Iii D.L."/>
            <person name="Cornejo O."/>
            <person name="Findley S.D."/>
            <person name="Zheng P."/>
            <person name="Utro F."/>
            <person name="Royaert S."/>
            <person name="Saski C."/>
            <person name="Jenkins J."/>
            <person name="Podicheti R."/>
            <person name="Zhao M."/>
            <person name="Scheffler B.E."/>
            <person name="Stack J.C."/>
            <person name="Feltus F.A."/>
            <person name="Mustiga G.M."/>
            <person name="Amores F."/>
            <person name="Phillips W."/>
            <person name="Marelli J.P."/>
            <person name="May G.D."/>
            <person name="Shapiro H."/>
            <person name="Ma J."/>
            <person name="Bustamante C.D."/>
            <person name="Schnell R.J."/>
            <person name="Main D."/>
            <person name="Gilbert D."/>
            <person name="Parida L."/>
            <person name="Kuhn D.N."/>
        </authorList>
    </citation>
    <scope>NUCLEOTIDE SEQUENCE [LARGE SCALE GENOMIC DNA]</scope>
    <source>
        <strain evidence="2">cv. Matina 1-6</strain>
    </source>
</reference>
<gene>
    <name evidence="1" type="ORF">TCM_038399</name>
</gene>
<dbReference type="InParanoid" id="A0A061GPL0"/>
<dbReference type="Proteomes" id="UP000026915">
    <property type="component" value="Chromosome 9"/>
</dbReference>
<dbReference type="AlphaFoldDB" id="A0A061GPL0"/>
<name>A0A061GPL0_THECC</name>
<protein>
    <submittedName>
        <fullName evidence="1">Uncharacterized protein</fullName>
    </submittedName>
</protein>
<evidence type="ECO:0000313" key="2">
    <source>
        <dbReference type="Proteomes" id="UP000026915"/>
    </source>
</evidence>
<dbReference type="Gramene" id="EOY31466">
    <property type="protein sequence ID" value="EOY31466"/>
    <property type="gene ID" value="TCM_038399"/>
</dbReference>
<proteinExistence type="predicted"/>
<dbReference type="EMBL" id="CM001887">
    <property type="protein sequence ID" value="EOY31466.1"/>
    <property type="molecule type" value="Genomic_DNA"/>
</dbReference>
<organism evidence="1 2">
    <name type="scientific">Theobroma cacao</name>
    <name type="common">Cacao</name>
    <name type="synonym">Cocoa</name>
    <dbReference type="NCBI Taxonomy" id="3641"/>
    <lineage>
        <taxon>Eukaryota</taxon>
        <taxon>Viridiplantae</taxon>
        <taxon>Streptophyta</taxon>
        <taxon>Embryophyta</taxon>
        <taxon>Tracheophyta</taxon>
        <taxon>Spermatophyta</taxon>
        <taxon>Magnoliopsida</taxon>
        <taxon>eudicotyledons</taxon>
        <taxon>Gunneridae</taxon>
        <taxon>Pentapetalae</taxon>
        <taxon>rosids</taxon>
        <taxon>malvids</taxon>
        <taxon>Malvales</taxon>
        <taxon>Malvaceae</taxon>
        <taxon>Byttnerioideae</taxon>
        <taxon>Theobroma</taxon>
    </lineage>
</organism>